<reference evidence="2 3" key="1">
    <citation type="submission" date="2016-12" db="EMBL/GenBank/DDBJ databases">
        <title>The genomes of Aspergillus section Nigri reveals drivers in fungal speciation.</title>
        <authorList>
            <consortium name="DOE Joint Genome Institute"/>
            <person name="Vesth T.C."/>
            <person name="Nybo J."/>
            <person name="Theobald S."/>
            <person name="Brandl J."/>
            <person name="Frisvad J.C."/>
            <person name="Nielsen K.F."/>
            <person name="Lyhne E.K."/>
            <person name="Kogle M.E."/>
            <person name="Kuo A."/>
            <person name="Riley R."/>
            <person name="Clum A."/>
            <person name="Nolan M."/>
            <person name="Lipzen A."/>
            <person name="Salamov A."/>
            <person name="Henrissat B."/>
            <person name="Wiebenga A."/>
            <person name="De Vries R.P."/>
            <person name="Grigoriev I.V."/>
            <person name="Mortensen U.H."/>
            <person name="Andersen M.R."/>
            <person name="Baker S.E."/>
        </authorList>
    </citation>
    <scope>NUCLEOTIDE SEQUENCE [LARGE SCALE GENOMIC DNA]</scope>
    <source>
        <strain evidence="2 3">CBS 115572</strain>
    </source>
</reference>
<dbReference type="EMBL" id="MSFK01000003">
    <property type="protein sequence ID" value="PWY95099.1"/>
    <property type="molecule type" value="Genomic_DNA"/>
</dbReference>
<proteinExistence type="predicted"/>
<dbReference type="Proteomes" id="UP000246702">
    <property type="component" value="Unassembled WGS sequence"/>
</dbReference>
<name>A0A317X9C5_9EURO</name>
<protein>
    <submittedName>
        <fullName evidence="2">Uncharacterized protein</fullName>
    </submittedName>
</protein>
<gene>
    <name evidence="2" type="ORF">BO94DRAFT_218645</name>
</gene>
<sequence length="282" mass="32486">MSFGGRELCASIARILDNAQVPNVLWGRLLESAYGFMDHLNLPVVSFIIPDKMIDSAYQALMTEPLLNECKGEHCEHYYHQSGDPRERTMKPARHLYLPLDLNMKYYHPYIVLELYRESDILLGFPAIPLGTPPHHDEYYMSTDDKRLPDIMGDCGRFNHPKGNGDETFNPEKYPFKVLTVTKAVENLILLRCRDKGYHEHCDRLWSEMLEHIRIQVVGCGTVEIGKLEEGFQKIWDNTGVMNRSPDSLVDDLREKLKEENALPPPLPNDDCGCRPEQEEKI</sequence>
<feature type="region of interest" description="Disordered" evidence="1">
    <location>
        <begin position="258"/>
        <end position="282"/>
    </location>
</feature>
<evidence type="ECO:0000313" key="3">
    <source>
        <dbReference type="Proteomes" id="UP000246702"/>
    </source>
</evidence>
<keyword evidence="3" id="KW-1185">Reference proteome</keyword>
<evidence type="ECO:0000256" key="1">
    <source>
        <dbReference type="SAM" id="MobiDB-lite"/>
    </source>
</evidence>
<dbReference type="GeneID" id="37108348"/>
<dbReference type="AlphaFoldDB" id="A0A317X9C5"/>
<comment type="caution">
    <text evidence="2">The sequence shown here is derived from an EMBL/GenBank/DDBJ whole genome shotgun (WGS) entry which is preliminary data.</text>
</comment>
<accession>A0A317X9C5</accession>
<feature type="compositionally biased region" description="Basic and acidic residues" evidence="1">
    <location>
        <begin position="272"/>
        <end position="282"/>
    </location>
</feature>
<organism evidence="2 3">
    <name type="scientific">Aspergillus sclerotioniger CBS 115572</name>
    <dbReference type="NCBI Taxonomy" id="1450535"/>
    <lineage>
        <taxon>Eukaryota</taxon>
        <taxon>Fungi</taxon>
        <taxon>Dikarya</taxon>
        <taxon>Ascomycota</taxon>
        <taxon>Pezizomycotina</taxon>
        <taxon>Eurotiomycetes</taxon>
        <taxon>Eurotiomycetidae</taxon>
        <taxon>Eurotiales</taxon>
        <taxon>Aspergillaceae</taxon>
        <taxon>Aspergillus</taxon>
        <taxon>Aspergillus subgen. Circumdati</taxon>
    </lineage>
</organism>
<dbReference type="OrthoDB" id="4499271at2759"/>
<evidence type="ECO:0000313" key="2">
    <source>
        <dbReference type="EMBL" id="PWY95099.1"/>
    </source>
</evidence>
<dbReference type="RefSeq" id="XP_025471860.1">
    <property type="nucleotide sequence ID" value="XM_025606205.1"/>
</dbReference>